<keyword evidence="3" id="KW-1185">Reference proteome</keyword>
<keyword evidence="1" id="KW-0812">Transmembrane</keyword>
<evidence type="ECO:0000313" key="3">
    <source>
        <dbReference type="Proteomes" id="UP000005850"/>
    </source>
</evidence>
<protein>
    <submittedName>
        <fullName evidence="2">Uncharacterized protein</fullName>
    </submittedName>
</protein>
<sequence>MKNFDGEGFSELILIVILITLLIFGSTDIVGLSAQPTKP</sequence>
<accession>A0A075RCV3</accession>
<dbReference type="KEGG" id="blr:BRLA_c029380"/>
<dbReference type="HOGENOM" id="CLU_214930_0_0_9"/>
<proteinExistence type="predicted"/>
<dbReference type="AlphaFoldDB" id="A0A075RCV3"/>
<keyword evidence="1" id="KW-1133">Transmembrane helix</keyword>
<evidence type="ECO:0000256" key="1">
    <source>
        <dbReference type="SAM" id="Phobius"/>
    </source>
</evidence>
<name>A0A075RCV3_BRELA</name>
<reference evidence="2 3" key="1">
    <citation type="journal article" date="2011" name="J. Bacteriol.">
        <title>Genome sequence of Brevibacillus laterosporus LMG 15441, a pathogen of invertebrates.</title>
        <authorList>
            <person name="Djukic M."/>
            <person name="Poehlein A."/>
            <person name="Thurmer A."/>
            <person name="Daniel R."/>
        </authorList>
    </citation>
    <scope>NUCLEOTIDE SEQUENCE [LARGE SCALE GENOMIC DNA]</scope>
    <source>
        <strain evidence="2 3">LMG 15441</strain>
    </source>
</reference>
<keyword evidence="1" id="KW-0472">Membrane</keyword>
<gene>
    <name evidence="2" type="ORF">BRLA_c029380</name>
</gene>
<evidence type="ECO:0000313" key="2">
    <source>
        <dbReference type="EMBL" id="AIG27250.1"/>
    </source>
</evidence>
<feature type="transmembrane region" description="Helical" evidence="1">
    <location>
        <begin position="12"/>
        <end position="34"/>
    </location>
</feature>
<dbReference type="Proteomes" id="UP000005850">
    <property type="component" value="Chromosome"/>
</dbReference>
<organism evidence="2 3">
    <name type="scientific">Brevibacillus laterosporus LMG 15441</name>
    <dbReference type="NCBI Taxonomy" id="1042163"/>
    <lineage>
        <taxon>Bacteria</taxon>
        <taxon>Bacillati</taxon>
        <taxon>Bacillota</taxon>
        <taxon>Bacilli</taxon>
        <taxon>Bacillales</taxon>
        <taxon>Paenibacillaceae</taxon>
        <taxon>Brevibacillus</taxon>
    </lineage>
</organism>
<dbReference type="EMBL" id="CP007806">
    <property type="protein sequence ID" value="AIG27250.1"/>
    <property type="molecule type" value="Genomic_DNA"/>
</dbReference>